<evidence type="ECO:0000256" key="1">
    <source>
        <dbReference type="SAM" id="MobiDB-lite"/>
    </source>
</evidence>
<feature type="compositionally biased region" description="Low complexity" evidence="1">
    <location>
        <begin position="31"/>
        <end position="69"/>
    </location>
</feature>
<gene>
    <name evidence="2" type="ORF">DFR70_12757</name>
</gene>
<protein>
    <recommendedName>
        <fullName evidence="4">AAA domain-containing protein</fullName>
    </recommendedName>
</protein>
<sequence length="555" mass="59071">MPKRLRNNTIRARRAKRHARALGLPDSTFGAASTASSAAALSPATDSSPDTDPSPVSTPSAASASSLVTVPRRRVPRRRRWLDRYGWYEPRPEGAWTTTRQAEAWNVATSRRRSRHDGVLAGLNTLSQELEIVDSFAAYGSETSGINVVVIGDIGRGKSSWIKTVCVLRQLVANRQVVILDKKPQAGVGEYTPLAKALGAESIRFRVGGSGACLNLLDHAISVRGDHTGGIDGVVPAGQEALVVAVLTDAMGRELDEREKAAVGAGLFAVTSEAHRTGRDPVIRDLAHRLLNPEHHDGAGFGPRWCERALEWGVEPGLALLRLAERDLCGLVDAPTSPAVRVALDNHPLVHFDLSALPTEGPALRVVMTTANTWLANKLAARSSNYQQTILVVEEGWHVAAGSTGEVFRGNAKLSRGLGLSTVAAFHHPADQPPDSPAQALMGEASIVVLFGQARYDDAAETVRLYRLPPGTEETLMRLGRGQALVKIGSRDPFLINHIRSPQEVLLTDTDAAITGRQSDSAETTPTTSEPAAERNGPGSGGPQSHGPGLQGGAE</sequence>
<evidence type="ECO:0000313" key="2">
    <source>
        <dbReference type="EMBL" id="PXX53446.1"/>
    </source>
</evidence>
<comment type="caution">
    <text evidence="2">The sequence shown here is derived from an EMBL/GenBank/DDBJ whole genome shotgun (WGS) entry which is preliminary data.</text>
</comment>
<dbReference type="EMBL" id="QJKF01000027">
    <property type="protein sequence ID" value="PXX53446.1"/>
    <property type="molecule type" value="Genomic_DNA"/>
</dbReference>
<evidence type="ECO:0008006" key="4">
    <source>
        <dbReference type="Google" id="ProtNLM"/>
    </source>
</evidence>
<evidence type="ECO:0000313" key="3">
    <source>
        <dbReference type="Proteomes" id="UP000247569"/>
    </source>
</evidence>
<feature type="compositionally biased region" description="Gly residues" evidence="1">
    <location>
        <begin position="538"/>
        <end position="555"/>
    </location>
</feature>
<feature type="region of interest" description="Disordered" evidence="1">
    <location>
        <begin position="1"/>
        <end position="69"/>
    </location>
</feature>
<name>A0A318JM61_9NOCA</name>
<feature type="compositionally biased region" description="Low complexity" evidence="1">
    <location>
        <begin position="521"/>
        <end position="531"/>
    </location>
</feature>
<reference evidence="2 3" key="1">
    <citation type="submission" date="2018-05" db="EMBL/GenBank/DDBJ databases">
        <title>Genomic Encyclopedia of Type Strains, Phase IV (KMG-IV): sequencing the most valuable type-strain genomes for metagenomic binning, comparative biology and taxonomic classification.</title>
        <authorList>
            <person name="Goeker M."/>
        </authorList>
    </citation>
    <scope>NUCLEOTIDE SEQUENCE [LARGE SCALE GENOMIC DNA]</scope>
    <source>
        <strain evidence="2 3">DSM 44704</strain>
    </source>
</reference>
<feature type="region of interest" description="Disordered" evidence="1">
    <location>
        <begin position="515"/>
        <end position="555"/>
    </location>
</feature>
<keyword evidence="3" id="KW-1185">Reference proteome</keyword>
<dbReference type="InterPro" id="IPR027417">
    <property type="entry name" value="P-loop_NTPase"/>
</dbReference>
<dbReference type="SUPFAM" id="SSF52540">
    <property type="entry name" value="P-loop containing nucleoside triphosphate hydrolases"/>
    <property type="match status" value="1"/>
</dbReference>
<dbReference type="Gene3D" id="3.40.50.300">
    <property type="entry name" value="P-loop containing nucleotide triphosphate hydrolases"/>
    <property type="match status" value="2"/>
</dbReference>
<dbReference type="AlphaFoldDB" id="A0A318JM61"/>
<feature type="compositionally biased region" description="Basic residues" evidence="1">
    <location>
        <begin position="1"/>
        <end position="20"/>
    </location>
</feature>
<dbReference type="Proteomes" id="UP000247569">
    <property type="component" value="Unassembled WGS sequence"/>
</dbReference>
<organism evidence="2 3">
    <name type="scientific">Nocardia tenerifensis</name>
    <dbReference type="NCBI Taxonomy" id="228006"/>
    <lineage>
        <taxon>Bacteria</taxon>
        <taxon>Bacillati</taxon>
        <taxon>Actinomycetota</taxon>
        <taxon>Actinomycetes</taxon>
        <taxon>Mycobacteriales</taxon>
        <taxon>Nocardiaceae</taxon>
        <taxon>Nocardia</taxon>
    </lineage>
</organism>
<proteinExistence type="predicted"/>
<accession>A0A318JM61</accession>